<sequence length="54" mass="6339">MADNGRAVPPRRVTVSEQALATPLSMPRRRPHHFVRGRYWDLVIKWRDGIWKTG</sequence>
<reference evidence="1" key="1">
    <citation type="journal article" date="2014" name="Int. J. Syst. Evol. Microbiol.">
        <title>Complete genome sequence of Corynebacterium casei LMG S-19264T (=DSM 44701T), isolated from a smear-ripened cheese.</title>
        <authorList>
            <consortium name="US DOE Joint Genome Institute (JGI-PGF)"/>
            <person name="Walter F."/>
            <person name="Albersmeier A."/>
            <person name="Kalinowski J."/>
            <person name="Ruckert C."/>
        </authorList>
    </citation>
    <scope>NUCLEOTIDE SEQUENCE</scope>
    <source>
        <strain evidence="1">JCM 4059</strain>
    </source>
</reference>
<organism evidence="1 2">
    <name type="scientific">Streptomyces mashuensis</name>
    <dbReference type="NCBI Taxonomy" id="33904"/>
    <lineage>
        <taxon>Bacteria</taxon>
        <taxon>Bacillati</taxon>
        <taxon>Actinomycetota</taxon>
        <taxon>Actinomycetes</taxon>
        <taxon>Kitasatosporales</taxon>
        <taxon>Streptomycetaceae</taxon>
        <taxon>Streptomyces</taxon>
    </lineage>
</organism>
<reference evidence="1" key="2">
    <citation type="submission" date="2020-09" db="EMBL/GenBank/DDBJ databases">
        <authorList>
            <person name="Sun Q."/>
            <person name="Ohkuma M."/>
        </authorList>
    </citation>
    <scope>NUCLEOTIDE SEQUENCE</scope>
    <source>
        <strain evidence="1">JCM 4059</strain>
    </source>
</reference>
<protein>
    <submittedName>
        <fullName evidence="1">Uncharacterized protein</fullName>
    </submittedName>
</protein>
<dbReference type="AlphaFoldDB" id="A0A919B110"/>
<keyword evidence="2" id="KW-1185">Reference proteome</keyword>
<proteinExistence type="predicted"/>
<evidence type="ECO:0000313" key="2">
    <source>
        <dbReference type="Proteomes" id="UP000638313"/>
    </source>
</evidence>
<dbReference type="Proteomes" id="UP000638313">
    <property type="component" value="Unassembled WGS sequence"/>
</dbReference>
<comment type="caution">
    <text evidence="1">The sequence shown here is derived from an EMBL/GenBank/DDBJ whole genome shotgun (WGS) entry which is preliminary data.</text>
</comment>
<accession>A0A919B110</accession>
<dbReference type="EMBL" id="BNBD01000003">
    <property type="protein sequence ID" value="GHF38712.1"/>
    <property type="molecule type" value="Genomic_DNA"/>
</dbReference>
<name>A0A919B110_9ACTN</name>
<gene>
    <name evidence="1" type="ORF">GCM10010218_19910</name>
</gene>
<evidence type="ECO:0000313" key="1">
    <source>
        <dbReference type="EMBL" id="GHF38712.1"/>
    </source>
</evidence>